<dbReference type="AlphaFoldDB" id="W2TT67"/>
<evidence type="ECO:0000313" key="1">
    <source>
        <dbReference type="EMBL" id="ETN84291.1"/>
    </source>
</evidence>
<accession>W2TT67</accession>
<proteinExistence type="predicted"/>
<evidence type="ECO:0000313" key="2">
    <source>
        <dbReference type="Proteomes" id="UP000053676"/>
    </source>
</evidence>
<reference evidence="2" key="1">
    <citation type="journal article" date="2014" name="Nat. Genet.">
        <title>Genome of the human hookworm Necator americanus.</title>
        <authorList>
            <person name="Tang Y.T."/>
            <person name="Gao X."/>
            <person name="Rosa B.A."/>
            <person name="Abubucker S."/>
            <person name="Hallsworth-Pepin K."/>
            <person name="Martin J."/>
            <person name="Tyagi R."/>
            <person name="Heizer E."/>
            <person name="Zhang X."/>
            <person name="Bhonagiri-Palsikar V."/>
            <person name="Minx P."/>
            <person name="Warren W.C."/>
            <person name="Wang Q."/>
            <person name="Zhan B."/>
            <person name="Hotez P.J."/>
            <person name="Sternberg P.W."/>
            <person name="Dougall A."/>
            <person name="Gaze S.T."/>
            <person name="Mulvenna J."/>
            <person name="Sotillo J."/>
            <person name="Ranganathan S."/>
            <person name="Rabelo E.M."/>
            <person name="Wilson R.K."/>
            <person name="Felgner P.L."/>
            <person name="Bethony J."/>
            <person name="Hawdon J.M."/>
            <person name="Gasser R.B."/>
            <person name="Loukas A."/>
            <person name="Mitreva M."/>
        </authorList>
    </citation>
    <scope>NUCLEOTIDE SEQUENCE [LARGE SCALE GENOMIC DNA]</scope>
</reference>
<keyword evidence="2" id="KW-1185">Reference proteome</keyword>
<dbReference type="EMBL" id="KI657965">
    <property type="protein sequence ID" value="ETN84291.1"/>
    <property type="molecule type" value="Genomic_DNA"/>
</dbReference>
<name>W2TT67_NECAM</name>
<dbReference type="KEGG" id="nai:NECAME_06924"/>
<sequence>MSGWSAVRGYRLQVVSGMQFELVSASNGICGCKWKMVWSCGSEGISAEVGRKKINLLRGDGNDYDHSWWDSQRTLYFGFPSAWSTVNCTVLKSSVSMLIFVIIDNASPQGEAENIAELG</sequence>
<organism evidence="1 2">
    <name type="scientific">Necator americanus</name>
    <name type="common">Human hookworm</name>
    <dbReference type="NCBI Taxonomy" id="51031"/>
    <lineage>
        <taxon>Eukaryota</taxon>
        <taxon>Metazoa</taxon>
        <taxon>Ecdysozoa</taxon>
        <taxon>Nematoda</taxon>
        <taxon>Chromadorea</taxon>
        <taxon>Rhabditida</taxon>
        <taxon>Rhabditina</taxon>
        <taxon>Rhabditomorpha</taxon>
        <taxon>Strongyloidea</taxon>
        <taxon>Ancylostomatidae</taxon>
        <taxon>Bunostominae</taxon>
        <taxon>Necator</taxon>
    </lineage>
</organism>
<gene>
    <name evidence="1" type="ORF">NECAME_06924</name>
</gene>
<protein>
    <submittedName>
        <fullName evidence="1">Uncharacterized protein</fullName>
    </submittedName>
</protein>
<dbReference type="Proteomes" id="UP000053676">
    <property type="component" value="Unassembled WGS sequence"/>
</dbReference>